<dbReference type="AlphaFoldDB" id="A0A5P2UHN8"/>
<keyword evidence="5" id="KW-1185">Reference proteome</keyword>
<dbReference type="OrthoDB" id="3504495at2"/>
<dbReference type="PROSITE" id="PS50943">
    <property type="entry name" value="HTH_CROC1"/>
    <property type="match status" value="1"/>
</dbReference>
<dbReference type="PANTHER" id="PTHR46797">
    <property type="entry name" value="HTH-TYPE TRANSCRIPTIONAL REGULATOR"/>
    <property type="match status" value="1"/>
</dbReference>
<feature type="domain" description="HTH cro/C1-type" evidence="2">
    <location>
        <begin position="9"/>
        <end position="63"/>
    </location>
</feature>
<evidence type="ECO:0000313" key="3">
    <source>
        <dbReference type="EMBL" id="GGZ63745.1"/>
    </source>
</evidence>
<proteinExistence type="predicted"/>
<accession>A0A5P2UHN8</accession>
<dbReference type="InterPro" id="IPR010982">
    <property type="entry name" value="Lambda_DNA-bd_dom_sf"/>
</dbReference>
<dbReference type="EMBL" id="BMVX01000007">
    <property type="protein sequence ID" value="GGZ63745.1"/>
    <property type="molecule type" value="Genomic_DNA"/>
</dbReference>
<dbReference type="Gene3D" id="1.10.260.40">
    <property type="entry name" value="lambda repressor-like DNA-binding domains"/>
    <property type="match status" value="1"/>
</dbReference>
<reference evidence="3" key="3">
    <citation type="submission" date="2020-09" db="EMBL/GenBank/DDBJ databases">
        <authorList>
            <person name="Sun Q."/>
            <person name="Ohkuma M."/>
        </authorList>
    </citation>
    <scope>NUCLEOTIDE SEQUENCE</scope>
    <source>
        <strain evidence="3">JCM 4834</strain>
    </source>
</reference>
<reference evidence="4 5" key="2">
    <citation type="submission" date="2017-09" db="EMBL/GenBank/DDBJ databases">
        <authorList>
            <person name="Lee N."/>
            <person name="Cho B.-K."/>
        </authorList>
    </citation>
    <scope>NUCLEOTIDE SEQUENCE [LARGE SCALE GENOMIC DNA]</scope>
    <source>
        <strain evidence="4 5">ATCC 27467</strain>
    </source>
</reference>
<protein>
    <submittedName>
        <fullName evidence="4">XRE family transcriptional regulator</fullName>
    </submittedName>
</protein>
<dbReference type="GO" id="GO:0003700">
    <property type="term" value="F:DNA-binding transcription factor activity"/>
    <property type="evidence" value="ECO:0007669"/>
    <property type="project" value="TreeGrafter"/>
</dbReference>
<dbReference type="GO" id="GO:0003677">
    <property type="term" value="F:DNA binding"/>
    <property type="evidence" value="ECO:0007669"/>
    <property type="project" value="UniProtKB-KW"/>
</dbReference>
<dbReference type="InterPro" id="IPR001387">
    <property type="entry name" value="Cro/C1-type_HTH"/>
</dbReference>
<dbReference type="SUPFAM" id="SSF47413">
    <property type="entry name" value="lambda repressor-like DNA-binding domains"/>
    <property type="match status" value="1"/>
</dbReference>
<dbReference type="PANTHER" id="PTHR46797:SF1">
    <property type="entry name" value="METHYLPHOSPHONATE SYNTHASE"/>
    <property type="match status" value="1"/>
</dbReference>
<dbReference type="Proteomes" id="UP000634660">
    <property type="component" value="Unassembled WGS sequence"/>
</dbReference>
<evidence type="ECO:0000259" key="2">
    <source>
        <dbReference type="PROSITE" id="PS50943"/>
    </source>
</evidence>
<reference evidence="3" key="1">
    <citation type="journal article" date="2014" name="Int. J. Syst. Evol. Microbiol.">
        <title>Complete genome sequence of Corynebacterium casei LMG S-19264T (=DSM 44701T), isolated from a smear-ripened cheese.</title>
        <authorList>
            <consortium name="US DOE Joint Genome Institute (JGI-PGF)"/>
            <person name="Walter F."/>
            <person name="Albersmeier A."/>
            <person name="Kalinowski J."/>
            <person name="Ruckert C."/>
        </authorList>
    </citation>
    <scope>NUCLEOTIDE SEQUENCE</scope>
    <source>
        <strain evidence="3">JCM 4834</strain>
    </source>
</reference>
<dbReference type="SMART" id="SM00530">
    <property type="entry name" value="HTH_XRE"/>
    <property type="match status" value="1"/>
</dbReference>
<keyword evidence="1" id="KW-0238">DNA-binding</keyword>
<dbReference type="KEGG" id="ssub:CP968_06500"/>
<dbReference type="EMBL" id="CP023701">
    <property type="protein sequence ID" value="QEU77975.1"/>
    <property type="molecule type" value="Genomic_DNA"/>
</dbReference>
<dbReference type="RefSeq" id="WP_150517074.1">
    <property type="nucleotide sequence ID" value="NZ_BMVX01000007.1"/>
</dbReference>
<organism evidence="4 5">
    <name type="scientific">Streptomyces subrutilus</name>
    <dbReference type="NCBI Taxonomy" id="36818"/>
    <lineage>
        <taxon>Bacteria</taxon>
        <taxon>Bacillati</taxon>
        <taxon>Actinomycetota</taxon>
        <taxon>Actinomycetes</taxon>
        <taxon>Kitasatosporales</taxon>
        <taxon>Streptomycetaceae</taxon>
        <taxon>Streptomyces</taxon>
    </lineage>
</organism>
<dbReference type="GO" id="GO:0005829">
    <property type="term" value="C:cytosol"/>
    <property type="evidence" value="ECO:0007669"/>
    <property type="project" value="TreeGrafter"/>
</dbReference>
<evidence type="ECO:0000313" key="5">
    <source>
        <dbReference type="Proteomes" id="UP000326831"/>
    </source>
</evidence>
<dbReference type="InterPro" id="IPR050807">
    <property type="entry name" value="TransReg_Diox_bact_type"/>
</dbReference>
<dbReference type="CDD" id="cd00093">
    <property type="entry name" value="HTH_XRE"/>
    <property type="match status" value="1"/>
</dbReference>
<dbReference type="Proteomes" id="UP000326831">
    <property type="component" value="Chromosome"/>
</dbReference>
<evidence type="ECO:0000256" key="1">
    <source>
        <dbReference type="ARBA" id="ARBA00023125"/>
    </source>
</evidence>
<evidence type="ECO:0000313" key="4">
    <source>
        <dbReference type="EMBL" id="QEU77975.1"/>
    </source>
</evidence>
<dbReference type="Pfam" id="PF01381">
    <property type="entry name" value="HTH_3"/>
    <property type="match status" value="1"/>
</dbReference>
<sequence length="389" mass="41336">MADHIGQRVAARRQSRRMTQLDLARAAHVSLGMVRSIEQGTRQPSPSTLEALAAALTVDAARLDPAYVGTSHRVHAALPGVSAAIAGYDVPLDPPARPLARLRQEVDTAVSWRLAAQYGLIAASAPQLLGEALTHLHHAAGAARSDAARLVVAAARCADAVAYKYGAHDLSARLIDVMRWAAGQADDPNVDVVVSYVRAETFLAARAYRAGQAALETALGAAPAPETDSAAAARGALHMRTAVVAARAGAGAEAREHLRHAAGFAAQLEERVYAGTAFGPSSVRIHEVAVGVSLGKDHIGAALDVARDWKPGAEIPAERRSGFYVELGRAQLWSGRPDDAFESLRVARRLAPQHVREHPWAREDIETIRRLKRADAESLTAFAEWIGAV</sequence>
<name>A0A5P2UHN8_9ACTN</name>
<gene>
    <name evidence="4" type="ORF">CP968_06500</name>
    <name evidence="3" type="ORF">GCM10010371_24280</name>
</gene>